<feature type="region of interest" description="Disordered" evidence="1">
    <location>
        <begin position="1"/>
        <end position="26"/>
    </location>
</feature>
<dbReference type="RefSeq" id="XP_002947490.1">
    <property type="nucleotide sequence ID" value="XM_002947444.1"/>
</dbReference>
<name>D8TLX6_VOLCA</name>
<feature type="compositionally biased region" description="Polar residues" evidence="1">
    <location>
        <begin position="17"/>
        <end position="26"/>
    </location>
</feature>
<sequence length="456" mass="48457">MDNVQNRIIRDGAHLPSTCSTSGRQSTDNFQQLTRCFASGKGSRSRSILYDARWDVYGEFQAKWDKANAEAAALAEELAGPPPKPRRAGFGPKADAAVNGGDGTAAANRPRRIAPPVVPADVDWPPGYGDLLLSYLQTELPLAAEEAAQMVEAARRGLLPASRELIRTRYMHLRDLEPRFPGFIARSAVLSEPRLLRHSAAKLMRAMLVFQDLWSVRPVGPLMAHIGKFIVDDPVGLAHRIHALTRALRSELDVTLDPRRLTPGSVFLSAAPYELDARVAAVATIFGRQGGQRLLAADLNVLRYALQELNSAVLALRAVFAARGYGKPRTHHVGTAAGAAEAAADRAYVTELSLAFPGVLALPGLYGEEGVAALVEGLATAGGERYGGDAGRAALLEDLAARPEVLRTAAEAAAEVLAAAGGQSLQIREAVRRLAGEIGWGKTGDPEVAAARGSLA</sequence>
<feature type="region of interest" description="Disordered" evidence="1">
    <location>
        <begin position="78"/>
        <end position="112"/>
    </location>
</feature>
<dbReference type="KEGG" id="vcn:VOLCADRAFT_87665"/>
<reference evidence="2 3" key="1">
    <citation type="journal article" date="2010" name="Science">
        <title>Genomic analysis of organismal complexity in the multicellular green alga Volvox carteri.</title>
        <authorList>
            <person name="Prochnik S.E."/>
            <person name="Umen J."/>
            <person name="Nedelcu A.M."/>
            <person name="Hallmann A."/>
            <person name="Miller S.M."/>
            <person name="Nishii I."/>
            <person name="Ferris P."/>
            <person name="Kuo A."/>
            <person name="Mitros T."/>
            <person name="Fritz-Laylin L.K."/>
            <person name="Hellsten U."/>
            <person name="Chapman J."/>
            <person name="Simakov O."/>
            <person name="Rensing S.A."/>
            <person name="Terry A."/>
            <person name="Pangilinan J."/>
            <person name="Kapitonov V."/>
            <person name="Jurka J."/>
            <person name="Salamov A."/>
            <person name="Shapiro H."/>
            <person name="Schmutz J."/>
            <person name="Grimwood J."/>
            <person name="Lindquist E."/>
            <person name="Lucas S."/>
            <person name="Grigoriev I.V."/>
            <person name="Schmitt R."/>
            <person name="Kirk D."/>
            <person name="Rokhsar D.S."/>
        </authorList>
    </citation>
    <scope>NUCLEOTIDE SEQUENCE [LARGE SCALE GENOMIC DNA]</scope>
    <source>
        <strain evidence="3">f. Nagariensis / Eve</strain>
    </source>
</reference>
<dbReference type="GeneID" id="9620326"/>
<dbReference type="EMBL" id="GL378327">
    <property type="protein sequence ID" value="EFJ51538.1"/>
    <property type="molecule type" value="Genomic_DNA"/>
</dbReference>
<dbReference type="Proteomes" id="UP000001058">
    <property type="component" value="Unassembled WGS sequence"/>
</dbReference>
<dbReference type="AlphaFoldDB" id="D8TLX6"/>
<dbReference type="InParanoid" id="D8TLX6"/>
<evidence type="ECO:0000313" key="2">
    <source>
        <dbReference type="EMBL" id="EFJ51538.1"/>
    </source>
</evidence>
<accession>D8TLX6</accession>
<keyword evidence="3" id="KW-1185">Reference proteome</keyword>
<dbReference type="OrthoDB" id="537116at2759"/>
<evidence type="ECO:0000256" key="1">
    <source>
        <dbReference type="SAM" id="MobiDB-lite"/>
    </source>
</evidence>
<gene>
    <name evidence="2" type="ORF">VOLCADRAFT_87665</name>
</gene>
<organism evidence="3">
    <name type="scientific">Volvox carteri f. nagariensis</name>
    <dbReference type="NCBI Taxonomy" id="3068"/>
    <lineage>
        <taxon>Eukaryota</taxon>
        <taxon>Viridiplantae</taxon>
        <taxon>Chlorophyta</taxon>
        <taxon>core chlorophytes</taxon>
        <taxon>Chlorophyceae</taxon>
        <taxon>CS clade</taxon>
        <taxon>Chlamydomonadales</taxon>
        <taxon>Volvocaceae</taxon>
        <taxon>Volvox</taxon>
    </lineage>
</organism>
<dbReference type="STRING" id="3068.D8TLX6"/>
<proteinExistence type="predicted"/>
<protein>
    <submittedName>
        <fullName evidence="2">Uncharacterized protein</fullName>
    </submittedName>
</protein>
<evidence type="ECO:0000313" key="3">
    <source>
        <dbReference type="Proteomes" id="UP000001058"/>
    </source>
</evidence>